<proteinExistence type="predicted"/>
<dbReference type="AlphaFoldDB" id="A0A9K3P526"/>
<sequence length="41" mass="4687">MNLRVELLTSELTESNESSGRIGERIEFEIIFFSCTGSFED</sequence>
<dbReference type="Gramene" id="mRNA:HanXRQr2_Chr01g0041801">
    <property type="protein sequence ID" value="mRNA:HanXRQr2_Chr01g0041801"/>
    <property type="gene ID" value="HanXRQr2_Chr01g0041801"/>
</dbReference>
<organism evidence="1 2">
    <name type="scientific">Helianthus annuus</name>
    <name type="common">Common sunflower</name>
    <dbReference type="NCBI Taxonomy" id="4232"/>
    <lineage>
        <taxon>Eukaryota</taxon>
        <taxon>Viridiplantae</taxon>
        <taxon>Streptophyta</taxon>
        <taxon>Embryophyta</taxon>
        <taxon>Tracheophyta</taxon>
        <taxon>Spermatophyta</taxon>
        <taxon>Magnoliopsida</taxon>
        <taxon>eudicotyledons</taxon>
        <taxon>Gunneridae</taxon>
        <taxon>Pentapetalae</taxon>
        <taxon>asterids</taxon>
        <taxon>campanulids</taxon>
        <taxon>Asterales</taxon>
        <taxon>Asteraceae</taxon>
        <taxon>Asteroideae</taxon>
        <taxon>Heliantheae alliance</taxon>
        <taxon>Heliantheae</taxon>
        <taxon>Helianthus</taxon>
    </lineage>
</organism>
<evidence type="ECO:0000313" key="2">
    <source>
        <dbReference type="Proteomes" id="UP000215914"/>
    </source>
</evidence>
<dbReference type="Proteomes" id="UP000215914">
    <property type="component" value="Unassembled WGS sequence"/>
</dbReference>
<accession>A0A9K3P526</accession>
<reference evidence="1" key="1">
    <citation type="journal article" date="2017" name="Nature">
        <title>The sunflower genome provides insights into oil metabolism, flowering and Asterid evolution.</title>
        <authorList>
            <person name="Badouin H."/>
            <person name="Gouzy J."/>
            <person name="Grassa C.J."/>
            <person name="Murat F."/>
            <person name="Staton S.E."/>
            <person name="Cottret L."/>
            <person name="Lelandais-Briere C."/>
            <person name="Owens G.L."/>
            <person name="Carrere S."/>
            <person name="Mayjonade B."/>
            <person name="Legrand L."/>
            <person name="Gill N."/>
            <person name="Kane N.C."/>
            <person name="Bowers J.E."/>
            <person name="Hubner S."/>
            <person name="Bellec A."/>
            <person name="Berard A."/>
            <person name="Berges H."/>
            <person name="Blanchet N."/>
            <person name="Boniface M.C."/>
            <person name="Brunel D."/>
            <person name="Catrice O."/>
            <person name="Chaidir N."/>
            <person name="Claudel C."/>
            <person name="Donnadieu C."/>
            <person name="Faraut T."/>
            <person name="Fievet G."/>
            <person name="Helmstetter N."/>
            <person name="King M."/>
            <person name="Knapp S.J."/>
            <person name="Lai Z."/>
            <person name="Le Paslier M.C."/>
            <person name="Lippi Y."/>
            <person name="Lorenzon L."/>
            <person name="Mandel J.R."/>
            <person name="Marage G."/>
            <person name="Marchand G."/>
            <person name="Marquand E."/>
            <person name="Bret-Mestries E."/>
            <person name="Morien E."/>
            <person name="Nambeesan S."/>
            <person name="Nguyen T."/>
            <person name="Pegot-Espagnet P."/>
            <person name="Pouilly N."/>
            <person name="Raftis F."/>
            <person name="Sallet E."/>
            <person name="Schiex T."/>
            <person name="Thomas J."/>
            <person name="Vandecasteele C."/>
            <person name="Vares D."/>
            <person name="Vear F."/>
            <person name="Vautrin S."/>
            <person name="Crespi M."/>
            <person name="Mangin B."/>
            <person name="Burke J.M."/>
            <person name="Salse J."/>
            <person name="Munos S."/>
            <person name="Vincourt P."/>
            <person name="Rieseberg L.H."/>
            <person name="Langlade N.B."/>
        </authorList>
    </citation>
    <scope>NUCLEOTIDE SEQUENCE</scope>
    <source>
        <tissue evidence="1">Leaves</tissue>
    </source>
</reference>
<keyword evidence="2" id="KW-1185">Reference proteome</keyword>
<dbReference type="EMBL" id="MNCJ02000316">
    <property type="protein sequence ID" value="KAF5823760.1"/>
    <property type="molecule type" value="Genomic_DNA"/>
</dbReference>
<reference evidence="1" key="2">
    <citation type="submission" date="2020-06" db="EMBL/GenBank/DDBJ databases">
        <title>Helianthus annuus Genome sequencing and assembly Release 2.</title>
        <authorList>
            <person name="Gouzy J."/>
            <person name="Langlade N."/>
            <person name="Munos S."/>
        </authorList>
    </citation>
    <scope>NUCLEOTIDE SEQUENCE</scope>
    <source>
        <tissue evidence="1">Leaves</tissue>
    </source>
</reference>
<name>A0A9K3P526_HELAN</name>
<evidence type="ECO:0000313" key="1">
    <source>
        <dbReference type="EMBL" id="KAF5823760.1"/>
    </source>
</evidence>
<gene>
    <name evidence="1" type="ORF">HanXRQr2_Chr01g0041801</name>
</gene>
<comment type="caution">
    <text evidence="1">The sequence shown here is derived from an EMBL/GenBank/DDBJ whole genome shotgun (WGS) entry which is preliminary data.</text>
</comment>
<protein>
    <submittedName>
        <fullName evidence="1">Uncharacterized protein</fullName>
    </submittedName>
</protein>